<keyword evidence="2" id="KW-1185">Reference proteome</keyword>
<name>A0A8S1N054_9CILI</name>
<comment type="caution">
    <text evidence="1">The sequence shown here is derived from an EMBL/GenBank/DDBJ whole genome shotgun (WGS) entry which is preliminary data.</text>
</comment>
<dbReference type="EMBL" id="CAJJDN010000044">
    <property type="protein sequence ID" value="CAD8082783.1"/>
    <property type="molecule type" value="Genomic_DNA"/>
</dbReference>
<reference evidence="1" key="1">
    <citation type="submission" date="2021-01" db="EMBL/GenBank/DDBJ databases">
        <authorList>
            <consortium name="Genoscope - CEA"/>
            <person name="William W."/>
        </authorList>
    </citation>
    <scope>NUCLEOTIDE SEQUENCE</scope>
</reference>
<organism evidence="1 2">
    <name type="scientific">Paramecium sonneborni</name>
    <dbReference type="NCBI Taxonomy" id="65129"/>
    <lineage>
        <taxon>Eukaryota</taxon>
        <taxon>Sar</taxon>
        <taxon>Alveolata</taxon>
        <taxon>Ciliophora</taxon>
        <taxon>Intramacronucleata</taxon>
        <taxon>Oligohymenophorea</taxon>
        <taxon>Peniculida</taxon>
        <taxon>Parameciidae</taxon>
        <taxon>Paramecium</taxon>
    </lineage>
</organism>
<proteinExistence type="predicted"/>
<protein>
    <submittedName>
        <fullName evidence="1">Uncharacterized protein</fullName>
    </submittedName>
</protein>
<dbReference type="OrthoDB" id="300030at2759"/>
<evidence type="ECO:0000313" key="1">
    <source>
        <dbReference type="EMBL" id="CAD8082783.1"/>
    </source>
</evidence>
<gene>
    <name evidence="1" type="ORF">PSON_ATCC_30995.1.T0440045</name>
</gene>
<accession>A0A8S1N054</accession>
<dbReference type="AlphaFoldDB" id="A0A8S1N054"/>
<evidence type="ECO:0000313" key="2">
    <source>
        <dbReference type="Proteomes" id="UP000692954"/>
    </source>
</evidence>
<dbReference type="Proteomes" id="UP000692954">
    <property type="component" value="Unassembled WGS sequence"/>
</dbReference>
<sequence>MGSGEGKVKIKNSTTGLEYLQNLIPNVEEQLSVQIQAQLKQQTLEMPKISEEIQNLYNYLKEVHFEFEKCSPEDYEYLNILSQFQIKLLEPSERKGKSEEWNAVQKFEPLKIEYIKSLRLLDLNQLDGLKFDDYIEFGWIVKLIKGIKNYCVVTNNLIQKFKIDKEIQWILYITIWEHFSQKLHKLSEQYSFSKINHAFDQYYYTNLRPYIKVETLGAKIWGGYVQIDKEFALNQILQGRLNRNSHLPLNRIATVFMEMNIDVYNLQFAGSDEFVRPKFIFKLQEQTKQLYETNFNGDYEDFLQFWKSDNQYILTIFPEWIVEKYINTILFDFIEDLFLQQILKLNLDEQQQINNAYLKEFQIIPILLDENHLCTQDVFSLQSHLNFDQFLRSQQEPTISILTKRVSNEKKNSDIIRSNITANNSGVLVDHQLVMQQLNQKFIGEQDYSDIQSESKSSNLSSTYLSKQIKLKNLSLQELEKIMYEYDIIKFPIISRIEARNQRIKMETQNIRRIDDEFRCLFSFENQNIGTIQKKQKFYESLLQKVNKVQTLYQENKILYIKQIKSLIIQFLFQQVKVLCKVISQKWIKINKIQSTRKQLNFNKKQIQQIIAKYGLKCELCFLDEEDHQQIEQQQKKRGYLEVRLIPAKVISITPPKKSYIVSCDYHFSKIEQIVVDKLYKHIEYSVNQLDIKKTKLIRISAINFLEAIQKIQNNYCCRVLKCRYSNIEKQIQRLNYDNFTEIVKDACEQKKKNLQLTKTKFEFYVKNQQKMILRQQFLIYHFYKRLEAKKSQINKNFILEQSYVDTLSQSMSMPITSQLIKESYI</sequence>